<accession>A0ACB7YNK4</accession>
<keyword evidence="2" id="KW-1185">Reference proteome</keyword>
<reference evidence="1 2" key="1">
    <citation type="journal article" date="2021" name="Hortic Res">
        <title>High-quality reference genome and annotation aids understanding of berry development for evergreen blueberry (Vaccinium darrowii).</title>
        <authorList>
            <person name="Yu J."/>
            <person name="Hulse-Kemp A.M."/>
            <person name="Babiker E."/>
            <person name="Staton M."/>
        </authorList>
    </citation>
    <scope>NUCLEOTIDE SEQUENCE [LARGE SCALE GENOMIC DNA]</scope>
    <source>
        <strain evidence="2">cv. NJ 8807/NJ 8810</strain>
        <tissue evidence="1">Young leaf</tissue>
    </source>
</reference>
<gene>
    <name evidence="1" type="ORF">Vadar_013732</name>
</gene>
<name>A0ACB7YNK4_9ERIC</name>
<protein>
    <submittedName>
        <fullName evidence="1">Uncharacterized protein</fullName>
    </submittedName>
</protein>
<sequence>MVVKKRQNNGFHGYRVPVIPRGPRSIRRRGLLKETIEDSQICAFELLATVAGKLLLESEGSASSNAADGKEPSNIHSGGVKLEQLEGGKALRSECLDQGSCIESLSVTGSKLESIFREFPSAVCDPVLESSSVISSSNFSEKVSRNLELEIPENQTALETFACKVEGGSSDCDGYADSGIARQLEDEGNRNYNVHLTTANTSIPKDEMEICVNTHPLINSDSSVQLNSFRDSVPNVSFPRHRNNVKVGNRDDDEKFAGSNRPKSKIRAFRPQRIGHRRIRKLVTSKYWKVAPKLKDCEYSNTNGCIKHISRNRKILHTCERVQREGPFKKRRIFNPCSALAYDGEGSSESISNSPEKSIKGDKSGSAVNKASGVSSSAACHQASLQSKESHVKFSIKSFNVPDLYIEVPETTTVGSLKRTVMEAVTAILRGGLHIGVLLQGKEVKDDSRTLLQTGISHNDYLDTLGFTLEPSSATTSPPMSPKDPPVLLPCETPQQLTRLPESPILDTKFSNASCDPPPTTNVPDHVETNHDLALSSTDEVTNGTTPDSRALISVPPISVEALAVVPLNQKTRRSELAQRRIRRPFSVSEVESLVEAVEKLGTGRWRDVKLRAFEDADHRTYVDLKDKWKTLVHTASIAPQQRRGQPVPQDLLDRVLCAHSYWSQHQSKLHGKNHTEPPKISDTQAGQV</sequence>
<organism evidence="1 2">
    <name type="scientific">Vaccinium darrowii</name>
    <dbReference type="NCBI Taxonomy" id="229202"/>
    <lineage>
        <taxon>Eukaryota</taxon>
        <taxon>Viridiplantae</taxon>
        <taxon>Streptophyta</taxon>
        <taxon>Embryophyta</taxon>
        <taxon>Tracheophyta</taxon>
        <taxon>Spermatophyta</taxon>
        <taxon>Magnoliopsida</taxon>
        <taxon>eudicotyledons</taxon>
        <taxon>Gunneridae</taxon>
        <taxon>Pentapetalae</taxon>
        <taxon>asterids</taxon>
        <taxon>Ericales</taxon>
        <taxon>Ericaceae</taxon>
        <taxon>Vaccinioideae</taxon>
        <taxon>Vaccinieae</taxon>
        <taxon>Vaccinium</taxon>
    </lineage>
</organism>
<proteinExistence type="predicted"/>
<evidence type="ECO:0000313" key="1">
    <source>
        <dbReference type="EMBL" id="KAH7854430.1"/>
    </source>
</evidence>
<comment type="caution">
    <text evidence="1">The sequence shown here is derived from an EMBL/GenBank/DDBJ whole genome shotgun (WGS) entry which is preliminary data.</text>
</comment>
<evidence type="ECO:0000313" key="2">
    <source>
        <dbReference type="Proteomes" id="UP000828048"/>
    </source>
</evidence>
<dbReference type="Proteomes" id="UP000828048">
    <property type="component" value="Chromosome 11"/>
</dbReference>
<dbReference type="EMBL" id="CM037161">
    <property type="protein sequence ID" value="KAH7854430.1"/>
    <property type="molecule type" value="Genomic_DNA"/>
</dbReference>